<evidence type="ECO:0000256" key="1">
    <source>
        <dbReference type="ARBA" id="ARBA00008857"/>
    </source>
</evidence>
<evidence type="ECO:0000259" key="6">
    <source>
        <dbReference type="PROSITE" id="PS51898"/>
    </source>
</evidence>
<proteinExistence type="inferred from homology"/>
<reference evidence="8" key="2">
    <citation type="submission" date="2020-05" db="EMBL/GenBank/DDBJ databases">
        <title>Bacillus alkalisoli sp. nov. isolated from saline soil.</title>
        <authorList>
            <person name="Sun J.-Q."/>
            <person name="Xu L."/>
        </authorList>
    </citation>
    <scope>NUCLEOTIDE SEQUENCE</scope>
    <source>
        <strain evidence="8 10">M4U3P1</strain>
    </source>
</reference>
<dbReference type="GO" id="GO:0003677">
    <property type="term" value="F:DNA binding"/>
    <property type="evidence" value="ECO:0007669"/>
    <property type="project" value="UniProtKB-UniRule"/>
</dbReference>
<dbReference type="GO" id="GO:0006310">
    <property type="term" value="P:DNA recombination"/>
    <property type="evidence" value="ECO:0007669"/>
    <property type="project" value="UniProtKB-KW"/>
</dbReference>
<dbReference type="InterPro" id="IPR013762">
    <property type="entry name" value="Integrase-like_cat_sf"/>
</dbReference>
<dbReference type="PROSITE" id="PS51898">
    <property type="entry name" value="TYR_RECOMBINASE"/>
    <property type="match status" value="1"/>
</dbReference>
<dbReference type="KEGG" id="psua:FLK61_34025"/>
<feature type="region of interest" description="Disordered" evidence="5">
    <location>
        <begin position="9"/>
        <end position="29"/>
    </location>
</feature>
<dbReference type="Pfam" id="PF22022">
    <property type="entry name" value="Phage_int_M"/>
    <property type="match status" value="1"/>
</dbReference>
<comment type="similarity">
    <text evidence="1">Belongs to the 'phage' integrase family.</text>
</comment>
<dbReference type="InterPro" id="IPR053876">
    <property type="entry name" value="Phage_int_M"/>
</dbReference>
<evidence type="ECO:0000313" key="10">
    <source>
        <dbReference type="Proteomes" id="UP000318138"/>
    </source>
</evidence>
<gene>
    <name evidence="8" type="ORF">FLK61_34025</name>
    <name evidence="9" type="ORF">FLK61_34320</name>
</gene>
<sequence>MYIRKITTKSGEERWQCTGEGPPDPVTGKRRQVVRRDKGKTKAKQKVLDALAALKLSGEDRTEIGRKISFKEVADEWIKNYAMTGVKRGTIRIREDELNILFKRIGSQAIGSISHASYQSLINKLAKDYALNTIQGVHITANMVFKFAKNDGLIKKKPTDDIKMPKIRKTVEDLENDDIDEAYLETDELSEFLEVVRHDGLNLDLERFYLLAFTGLRTGELCALKWSDVDFTANTIRVTKSIFSERNNMKIYVLETPKTSGSVRTIQVESEIMSLLSTLKRDQQKQKMKYMHFTDDYHDANFVFCREDGYPYLQGNLVLRMKRLIKKSSITKHATPHILRHTHISMLTEAGVDIATIMERVGHEKMETTMKIYTHVTKKMKKDASDKVRSLHLDALSQLKSDIM</sequence>
<dbReference type="Gene3D" id="1.10.443.10">
    <property type="entry name" value="Intergrase catalytic core"/>
    <property type="match status" value="1"/>
</dbReference>
<organism evidence="8 10">
    <name type="scientific">Paenalkalicoccus suaedae</name>
    <dbReference type="NCBI Taxonomy" id="2592382"/>
    <lineage>
        <taxon>Bacteria</taxon>
        <taxon>Bacillati</taxon>
        <taxon>Bacillota</taxon>
        <taxon>Bacilli</taxon>
        <taxon>Bacillales</taxon>
        <taxon>Bacillaceae</taxon>
        <taxon>Paenalkalicoccus</taxon>
    </lineage>
</organism>
<evidence type="ECO:0000313" key="9">
    <source>
        <dbReference type="EMBL" id="QKS71753.1"/>
    </source>
</evidence>
<name>A0A859FEU7_9BACI</name>
<dbReference type="AlphaFoldDB" id="A0A859FEU7"/>
<dbReference type="RefSeq" id="WP_176009731.1">
    <property type="nucleotide sequence ID" value="NZ_CP041372.2"/>
</dbReference>
<dbReference type="CDD" id="cd01189">
    <property type="entry name" value="INT_ICEBs1_C_like"/>
    <property type="match status" value="1"/>
</dbReference>
<dbReference type="Proteomes" id="UP000318138">
    <property type="component" value="Chromosome"/>
</dbReference>
<dbReference type="InterPro" id="IPR050090">
    <property type="entry name" value="Tyrosine_recombinase_XerCD"/>
</dbReference>
<reference evidence="10" key="1">
    <citation type="submission" date="2019-07" db="EMBL/GenBank/DDBJ databases">
        <title>Bacillus alkalisoli sp. nov. isolated from saline soil.</title>
        <authorList>
            <person name="Sun J.-Q."/>
            <person name="Xu L."/>
        </authorList>
    </citation>
    <scope>NUCLEOTIDE SEQUENCE [LARGE SCALE GENOMIC DNA]</scope>
    <source>
        <strain evidence="9 10">M4U3P1</strain>
    </source>
</reference>
<evidence type="ECO:0000259" key="7">
    <source>
        <dbReference type="PROSITE" id="PS51900"/>
    </source>
</evidence>
<feature type="domain" description="Core-binding (CB)" evidence="7">
    <location>
        <begin position="68"/>
        <end position="149"/>
    </location>
</feature>
<keyword evidence="10" id="KW-1185">Reference proteome</keyword>
<evidence type="ECO:0000256" key="2">
    <source>
        <dbReference type="ARBA" id="ARBA00023125"/>
    </source>
</evidence>
<dbReference type="InterPro" id="IPR011010">
    <property type="entry name" value="DNA_brk_join_enz"/>
</dbReference>
<dbReference type="SUPFAM" id="SSF56349">
    <property type="entry name" value="DNA breaking-rejoining enzymes"/>
    <property type="match status" value="1"/>
</dbReference>
<dbReference type="Pfam" id="PF00589">
    <property type="entry name" value="Phage_integrase"/>
    <property type="match status" value="1"/>
</dbReference>
<dbReference type="Gene3D" id="1.10.150.130">
    <property type="match status" value="1"/>
</dbReference>
<dbReference type="EMBL" id="CP041372">
    <property type="protein sequence ID" value="QKS71699.1"/>
    <property type="molecule type" value="Genomic_DNA"/>
</dbReference>
<accession>A0A859FEU7</accession>
<dbReference type="KEGG" id="psua:FLK61_34320"/>
<dbReference type="InterPro" id="IPR010998">
    <property type="entry name" value="Integrase_recombinase_N"/>
</dbReference>
<evidence type="ECO:0000256" key="5">
    <source>
        <dbReference type="SAM" id="MobiDB-lite"/>
    </source>
</evidence>
<dbReference type="InterPro" id="IPR044068">
    <property type="entry name" value="CB"/>
</dbReference>
<dbReference type="InterPro" id="IPR002104">
    <property type="entry name" value="Integrase_catalytic"/>
</dbReference>
<dbReference type="PANTHER" id="PTHR30349">
    <property type="entry name" value="PHAGE INTEGRASE-RELATED"/>
    <property type="match status" value="1"/>
</dbReference>
<evidence type="ECO:0000256" key="4">
    <source>
        <dbReference type="PROSITE-ProRule" id="PRU01248"/>
    </source>
</evidence>
<dbReference type="PANTHER" id="PTHR30349:SF64">
    <property type="entry name" value="PROPHAGE INTEGRASE INTD-RELATED"/>
    <property type="match status" value="1"/>
</dbReference>
<dbReference type="GO" id="GO:0015074">
    <property type="term" value="P:DNA integration"/>
    <property type="evidence" value="ECO:0007669"/>
    <property type="project" value="InterPro"/>
</dbReference>
<dbReference type="PROSITE" id="PS51900">
    <property type="entry name" value="CB"/>
    <property type="match status" value="1"/>
</dbReference>
<protein>
    <submittedName>
        <fullName evidence="8">Site-specific integrase</fullName>
    </submittedName>
</protein>
<keyword evidence="3" id="KW-0233">DNA recombination</keyword>
<dbReference type="EMBL" id="CP041372">
    <property type="protein sequence ID" value="QKS71753.1"/>
    <property type="molecule type" value="Genomic_DNA"/>
</dbReference>
<feature type="domain" description="Tyr recombinase" evidence="6">
    <location>
        <begin position="179"/>
        <end position="386"/>
    </location>
</feature>
<keyword evidence="2 4" id="KW-0238">DNA-binding</keyword>
<evidence type="ECO:0000313" key="8">
    <source>
        <dbReference type="EMBL" id="QKS71699.1"/>
    </source>
</evidence>
<evidence type="ECO:0000256" key="3">
    <source>
        <dbReference type="ARBA" id="ARBA00023172"/>
    </source>
</evidence>